<accession>A0AAV4NBS5</accession>
<gene>
    <name evidence="2" type="ORF">CEXT_669371</name>
</gene>
<comment type="caution">
    <text evidence="2">The sequence shown here is derived from an EMBL/GenBank/DDBJ whole genome shotgun (WGS) entry which is preliminary data.</text>
</comment>
<proteinExistence type="predicted"/>
<organism evidence="2 3">
    <name type="scientific">Caerostris extrusa</name>
    <name type="common">Bark spider</name>
    <name type="synonym">Caerostris bankana</name>
    <dbReference type="NCBI Taxonomy" id="172846"/>
    <lineage>
        <taxon>Eukaryota</taxon>
        <taxon>Metazoa</taxon>
        <taxon>Ecdysozoa</taxon>
        <taxon>Arthropoda</taxon>
        <taxon>Chelicerata</taxon>
        <taxon>Arachnida</taxon>
        <taxon>Araneae</taxon>
        <taxon>Araneomorphae</taxon>
        <taxon>Entelegynae</taxon>
        <taxon>Araneoidea</taxon>
        <taxon>Araneidae</taxon>
        <taxon>Caerostris</taxon>
    </lineage>
</organism>
<name>A0AAV4NBS5_CAEEX</name>
<evidence type="ECO:0000313" key="3">
    <source>
        <dbReference type="Proteomes" id="UP001054945"/>
    </source>
</evidence>
<feature type="region of interest" description="Disordered" evidence="1">
    <location>
        <begin position="1"/>
        <end position="28"/>
    </location>
</feature>
<sequence length="121" mass="13913">MKKTLKEKKKNEKDRRRQKSGRGCSSSSGVIKREENFFEGAWMSPLFGRFLIDGAALWAINNENKGRRRASRKDYERRRFSKSGAMTFLCRSIVSSRNCFVCGCVLLQANPIKRDLETSTP</sequence>
<evidence type="ECO:0000313" key="2">
    <source>
        <dbReference type="EMBL" id="GIX80909.1"/>
    </source>
</evidence>
<dbReference type="EMBL" id="BPLR01020632">
    <property type="protein sequence ID" value="GIX80909.1"/>
    <property type="molecule type" value="Genomic_DNA"/>
</dbReference>
<keyword evidence="3" id="KW-1185">Reference proteome</keyword>
<reference evidence="2 3" key="1">
    <citation type="submission" date="2021-06" db="EMBL/GenBank/DDBJ databases">
        <title>Caerostris extrusa draft genome.</title>
        <authorList>
            <person name="Kono N."/>
            <person name="Arakawa K."/>
        </authorList>
    </citation>
    <scope>NUCLEOTIDE SEQUENCE [LARGE SCALE GENOMIC DNA]</scope>
</reference>
<dbReference type="AlphaFoldDB" id="A0AAV4NBS5"/>
<protein>
    <submittedName>
        <fullName evidence="2">Uncharacterized protein</fullName>
    </submittedName>
</protein>
<dbReference type="Proteomes" id="UP001054945">
    <property type="component" value="Unassembled WGS sequence"/>
</dbReference>
<evidence type="ECO:0000256" key="1">
    <source>
        <dbReference type="SAM" id="MobiDB-lite"/>
    </source>
</evidence>